<feature type="chain" id="PRO_5039276292" description="SLH domain-containing protein" evidence="2">
    <location>
        <begin position="22"/>
        <end position="778"/>
    </location>
</feature>
<dbReference type="Proteomes" id="UP000515703">
    <property type="component" value="Chromosome"/>
</dbReference>
<evidence type="ECO:0000256" key="2">
    <source>
        <dbReference type="SAM" id="SignalP"/>
    </source>
</evidence>
<dbReference type="EMBL" id="AP023368">
    <property type="protein sequence ID" value="BCK00016.1"/>
    <property type="molecule type" value="Genomic_DNA"/>
</dbReference>
<feature type="domain" description="SLH" evidence="3">
    <location>
        <begin position="27"/>
        <end position="100"/>
    </location>
</feature>
<dbReference type="Pfam" id="PF00395">
    <property type="entry name" value="SLH"/>
    <property type="match status" value="1"/>
</dbReference>
<dbReference type="InterPro" id="IPR001119">
    <property type="entry name" value="SLH_dom"/>
</dbReference>
<evidence type="ECO:0000313" key="4">
    <source>
        <dbReference type="EMBL" id="BCK00016.1"/>
    </source>
</evidence>
<name>A0A7I8DSC5_9FIRM</name>
<protein>
    <recommendedName>
        <fullName evidence="3">SLH domain-containing protein</fullName>
    </recommendedName>
</protein>
<proteinExistence type="predicted"/>
<dbReference type="RefSeq" id="WP_185255729.1">
    <property type="nucleotide sequence ID" value="NZ_AP023368.1"/>
</dbReference>
<dbReference type="KEGG" id="acht:bsdcttw_30560"/>
<keyword evidence="2" id="KW-0732">Signal</keyword>
<dbReference type="AlphaFoldDB" id="A0A7I8DSC5"/>
<gene>
    <name evidence="4" type="ORF">bsdcttw_30560</name>
</gene>
<evidence type="ECO:0000313" key="5">
    <source>
        <dbReference type="Proteomes" id="UP000515703"/>
    </source>
</evidence>
<keyword evidence="5" id="KW-1185">Reference proteome</keyword>
<dbReference type="PROSITE" id="PS51272">
    <property type="entry name" value="SLH"/>
    <property type="match status" value="2"/>
</dbReference>
<keyword evidence="1" id="KW-0677">Repeat</keyword>
<feature type="domain" description="SLH" evidence="3">
    <location>
        <begin position="101"/>
        <end position="164"/>
    </location>
</feature>
<sequence length="778" mass="85937">MKKKMLSLIMALILTVMTVTTVTTGKVEAASDTDKKAESAAGFIYESGNSDISVKVMEMLGVITVDSMGTWGADKRVTREEFAKMLVQVSSYAGKVSNSDNARIFTDVSGGSKFSGYIKFAVSKGLMSGYLGGKFKPKQAVTLEEAINAVISLLGYTNGDFEGNISDAKYAAFLDWGLDSKINLKRTAPLNRKDCKNLFYNLLRTKAKDGTLYGGIFGFTLNTKGDIDYDKKVNESLNGPFFAGSAWRNAVPFKINTARLYKNNNLCSISDINTGDIFYYSKNLKTVWAFDSNSDINYKALLENTRKGPYLYGNSWKEKIPFSTVNALIYKNDKLAKESDIGNKDIIYYSKDARTIWAYDENGKIDYLSIINQNKKGPYIVKDNLLSSLPQDVRNGRVYKNGELSESGVIADYDVIYYSEELKTIWDYDNKVYGVYEGAKPNKVAPVEITVAGSSYQIGSDRVGYDLSAQGSIKEGMRVVLLLGDDGSVAGIMPAESIQTVVVGYVLKSGMHVSKDSSGKSDLHNYVRIVDTTGTEQEYDTKLTNLMEGDVVQVNYVSGEAVLSKVTPASIKGKVSSDATRVSGMTFASGARILDVAKGSYKRINVNKLADIELNSGNVLYYSLNKYYEITDMILWDATGDLFQYGILLTSFMMEQDGVISGNYTYDLNGSKYTNTSQSVLLNTTPGPKGFLIQNGEIKVFKDLYRVQVTSIDKNQIRTGDEVYPISDNVAVYVYDGNQYYPAKLSEINNQKNYNMDAYTDKINLLGGVVRVIVATKK</sequence>
<reference evidence="4 5" key="2">
    <citation type="submission" date="2020-08" db="EMBL/GenBank/DDBJ databases">
        <authorList>
            <person name="Ueki A."/>
            <person name="Tonouchi A."/>
        </authorList>
    </citation>
    <scope>NUCLEOTIDE SEQUENCE [LARGE SCALE GENOMIC DNA]</scope>
    <source>
        <strain evidence="4 5">CTTW</strain>
    </source>
</reference>
<evidence type="ECO:0000259" key="3">
    <source>
        <dbReference type="PROSITE" id="PS51272"/>
    </source>
</evidence>
<accession>A0A7I8DSC5</accession>
<feature type="signal peptide" evidence="2">
    <location>
        <begin position="1"/>
        <end position="21"/>
    </location>
</feature>
<evidence type="ECO:0000256" key="1">
    <source>
        <dbReference type="ARBA" id="ARBA00022737"/>
    </source>
</evidence>
<reference evidence="4 5" key="1">
    <citation type="submission" date="2020-08" db="EMBL/GenBank/DDBJ databases">
        <title>Draft genome sequencing of an Anaerocolumna strain isolated from anoxic soil subjected to BSD treatment.</title>
        <authorList>
            <person name="Uek A."/>
            <person name="Tonouchi A."/>
        </authorList>
    </citation>
    <scope>NUCLEOTIDE SEQUENCE [LARGE SCALE GENOMIC DNA]</scope>
    <source>
        <strain evidence="4 5">CTTW</strain>
    </source>
</reference>
<organism evidence="4 5">
    <name type="scientific">Anaerocolumna chitinilytica</name>
    <dbReference type="NCBI Taxonomy" id="1727145"/>
    <lineage>
        <taxon>Bacteria</taxon>
        <taxon>Bacillati</taxon>
        <taxon>Bacillota</taxon>
        <taxon>Clostridia</taxon>
        <taxon>Lachnospirales</taxon>
        <taxon>Lachnospiraceae</taxon>
        <taxon>Anaerocolumna</taxon>
    </lineage>
</organism>